<dbReference type="EMBL" id="HACA01032500">
    <property type="protein sequence ID" value="CDW49861.1"/>
    <property type="molecule type" value="Transcribed_RNA"/>
</dbReference>
<evidence type="ECO:0000256" key="1">
    <source>
        <dbReference type="SAM" id="Phobius"/>
    </source>
</evidence>
<reference evidence="2" key="1">
    <citation type="submission" date="2014-05" db="EMBL/GenBank/DDBJ databases">
        <authorList>
            <person name="Chronopoulou M."/>
        </authorList>
    </citation>
    <scope>NUCLEOTIDE SEQUENCE</scope>
    <source>
        <tissue evidence="2">Whole organism</tissue>
    </source>
</reference>
<feature type="transmembrane region" description="Helical" evidence="1">
    <location>
        <begin position="51"/>
        <end position="68"/>
    </location>
</feature>
<accession>A0A0K2VIR9</accession>
<feature type="non-terminal residue" evidence="2">
    <location>
        <position position="1"/>
    </location>
</feature>
<proteinExistence type="predicted"/>
<keyword evidence="1" id="KW-0472">Membrane</keyword>
<evidence type="ECO:0000313" key="2">
    <source>
        <dbReference type="EMBL" id="CDW49861.1"/>
    </source>
</evidence>
<name>A0A0K2VIR9_LEPSM</name>
<organism evidence="2">
    <name type="scientific">Lepeophtheirus salmonis</name>
    <name type="common">Salmon louse</name>
    <name type="synonym">Caligus salmonis</name>
    <dbReference type="NCBI Taxonomy" id="72036"/>
    <lineage>
        <taxon>Eukaryota</taxon>
        <taxon>Metazoa</taxon>
        <taxon>Ecdysozoa</taxon>
        <taxon>Arthropoda</taxon>
        <taxon>Crustacea</taxon>
        <taxon>Multicrustacea</taxon>
        <taxon>Hexanauplia</taxon>
        <taxon>Copepoda</taxon>
        <taxon>Siphonostomatoida</taxon>
        <taxon>Caligidae</taxon>
        <taxon>Lepeophtheirus</taxon>
    </lineage>
</organism>
<sequence>EKKKCLVTPLSITIASKTMNSISYINLSPCWTRSRIEDRHHCNSCVSPSKIWSGISVYFLYLLAYLLAANPIKRHES</sequence>
<keyword evidence="1" id="KW-1133">Transmembrane helix</keyword>
<dbReference type="AlphaFoldDB" id="A0A0K2VIR9"/>
<keyword evidence="1" id="KW-0812">Transmembrane</keyword>
<protein>
    <submittedName>
        <fullName evidence="2">Uncharacterized protein</fullName>
    </submittedName>
</protein>